<name>A0A195BDI4_9HYME</name>
<organism evidence="1 2">
    <name type="scientific">Atta colombica</name>
    <dbReference type="NCBI Taxonomy" id="520822"/>
    <lineage>
        <taxon>Eukaryota</taxon>
        <taxon>Metazoa</taxon>
        <taxon>Ecdysozoa</taxon>
        <taxon>Arthropoda</taxon>
        <taxon>Hexapoda</taxon>
        <taxon>Insecta</taxon>
        <taxon>Pterygota</taxon>
        <taxon>Neoptera</taxon>
        <taxon>Endopterygota</taxon>
        <taxon>Hymenoptera</taxon>
        <taxon>Apocrita</taxon>
        <taxon>Aculeata</taxon>
        <taxon>Formicoidea</taxon>
        <taxon>Formicidae</taxon>
        <taxon>Myrmicinae</taxon>
        <taxon>Atta</taxon>
    </lineage>
</organism>
<proteinExistence type="predicted"/>
<evidence type="ECO:0000313" key="2">
    <source>
        <dbReference type="Proteomes" id="UP000078540"/>
    </source>
</evidence>
<protein>
    <submittedName>
        <fullName evidence="1">Uncharacterized protein</fullName>
    </submittedName>
</protein>
<dbReference type="Proteomes" id="UP000078540">
    <property type="component" value="Unassembled WGS sequence"/>
</dbReference>
<dbReference type="EMBL" id="KQ976514">
    <property type="protein sequence ID" value="KYM82245.1"/>
    <property type="molecule type" value="Genomic_DNA"/>
</dbReference>
<evidence type="ECO:0000313" key="1">
    <source>
        <dbReference type="EMBL" id="KYM82245.1"/>
    </source>
</evidence>
<accession>A0A195BDI4</accession>
<keyword evidence="2" id="KW-1185">Reference proteome</keyword>
<gene>
    <name evidence="1" type="ORF">ALC53_07245</name>
</gene>
<dbReference type="AlphaFoldDB" id="A0A195BDI4"/>
<reference evidence="1 2" key="1">
    <citation type="submission" date="2015-09" db="EMBL/GenBank/DDBJ databases">
        <title>Atta colombica WGS genome.</title>
        <authorList>
            <person name="Nygaard S."/>
            <person name="Hu H."/>
            <person name="Boomsma J."/>
            <person name="Zhang G."/>
        </authorList>
    </citation>
    <scope>NUCLEOTIDE SEQUENCE [LARGE SCALE GENOMIC DNA]</scope>
    <source>
        <strain evidence="1">Treedump-2</strain>
        <tissue evidence="1">Whole body</tissue>
    </source>
</reference>
<sequence length="56" mass="5988">MDEAGTLCCLAYFILSLSRSPDAMTMEIYNDDGVSSRFCTIPAVASDTENDSTGNS</sequence>